<proteinExistence type="predicted"/>
<dbReference type="InterPro" id="IPR000845">
    <property type="entry name" value="Nucleoside_phosphorylase_d"/>
</dbReference>
<evidence type="ECO:0000313" key="3">
    <source>
        <dbReference type="Proteomes" id="UP000078544"/>
    </source>
</evidence>
<dbReference type="InterPro" id="IPR053137">
    <property type="entry name" value="NLR-like"/>
</dbReference>
<dbReference type="AlphaFoldDB" id="A0A167YL10"/>
<organism evidence="2 3">
    <name type="scientific">Moelleriella libera RCEF 2490</name>
    <dbReference type="NCBI Taxonomy" id="1081109"/>
    <lineage>
        <taxon>Eukaryota</taxon>
        <taxon>Fungi</taxon>
        <taxon>Dikarya</taxon>
        <taxon>Ascomycota</taxon>
        <taxon>Pezizomycotina</taxon>
        <taxon>Sordariomycetes</taxon>
        <taxon>Hypocreomycetidae</taxon>
        <taxon>Hypocreales</taxon>
        <taxon>Clavicipitaceae</taxon>
        <taxon>Moelleriella</taxon>
    </lineage>
</organism>
<dbReference type="GO" id="GO:0003824">
    <property type="term" value="F:catalytic activity"/>
    <property type="evidence" value="ECO:0007669"/>
    <property type="project" value="InterPro"/>
</dbReference>
<sequence length="343" mass="37407">MSDPLIYTVGWICAVEPEAVAAGSLLDDEHESPQRRDPRDTNVYKLGSIAGHNVVIASLPSGEYGTNSAAVVAANLLRSFPNVRIGLLVGIGGGAPSHRHDIRLGDVVVGVPGDGKGGVIQYDMGKRRQGQAFEQTGCLNASPVLLRTAVAALRATYARKGHSLGQDIAGALNRWPRMRRTYSRPGVRDILYRSQCVRGEEDCGGRLSRDGGSSANIVERQLRDGEEDPTIHYGLIASANTLMKDAEARDQISEKHNILCFETIAAGLMNHFPCLVICGICDYADSHENKVWQGYAAMTAAAYAKDLLRQLPATDVEREQRLEKHLNSCERASYTLQHFDEPR</sequence>
<dbReference type="STRING" id="1081109.A0A167YL10"/>
<comment type="caution">
    <text evidence="2">The sequence shown here is derived from an EMBL/GenBank/DDBJ whole genome shotgun (WGS) entry which is preliminary data.</text>
</comment>
<dbReference type="PANTHER" id="PTHR46082">
    <property type="entry name" value="ATP/GTP-BINDING PROTEIN-RELATED"/>
    <property type="match status" value="1"/>
</dbReference>
<evidence type="ECO:0000259" key="1">
    <source>
        <dbReference type="Pfam" id="PF01048"/>
    </source>
</evidence>
<protein>
    <submittedName>
        <fullName evidence="2">Nucleoside phosphorylase domain protein</fullName>
    </submittedName>
</protein>
<dbReference type="GO" id="GO:0009116">
    <property type="term" value="P:nucleoside metabolic process"/>
    <property type="evidence" value="ECO:0007669"/>
    <property type="project" value="InterPro"/>
</dbReference>
<keyword evidence="3" id="KW-1185">Reference proteome</keyword>
<dbReference type="InterPro" id="IPR035994">
    <property type="entry name" value="Nucleoside_phosphorylase_sf"/>
</dbReference>
<dbReference type="PANTHER" id="PTHR46082:SF11">
    <property type="entry name" value="AAA+ ATPASE DOMAIN-CONTAINING PROTEIN-RELATED"/>
    <property type="match status" value="1"/>
</dbReference>
<name>A0A167YL10_9HYPO</name>
<reference evidence="2 3" key="1">
    <citation type="journal article" date="2016" name="Genome Biol. Evol.">
        <title>Divergent and convergent evolution of fungal pathogenicity.</title>
        <authorList>
            <person name="Shang Y."/>
            <person name="Xiao G."/>
            <person name="Zheng P."/>
            <person name="Cen K."/>
            <person name="Zhan S."/>
            <person name="Wang C."/>
        </authorList>
    </citation>
    <scope>NUCLEOTIDE SEQUENCE [LARGE SCALE GENOMIC DNA]</scope>
    <source>
        <strain evidence="2 3">RCEF 2490</strain>
    </source>
</reference>
<gene>
    <name evidence="2" type="ORF">AAL_06717</name>
</gene>
<accession>A0A167YL10</accession>
<dbReference type="OrthoDB" id="4961234at2759"/>
<dbReference type="Pfam" id="PF01048">
    <property type="entry name" value="PNP_UDP_1"/>
    <property type="match status" value="1"/>
</dbReference>
<feature type="domain" description="Nucleoside phosphorylase" evidence="1">
    <location>
        <begin position="9"/>
        <end position="156"/>
    </location>
</feature>
<dbReference type="SUPFAM" id="SSF53167">
    <property type="entry name" value="Purine and uridine phosphorylases"/>
    <property type="match status" value="1"/>
</dbReference>
<dbReference type="Proteomes" id="UP000078544">
    <property type="component" value="Unassembled WGS sequence"/>
</dbReference>
<dbReference type="EMBL" id="AZGY01000018">
    <property type="protein sequence ID" value="KZZ91481.1"/>
    <property type="molecule type" value="Genomic_DNA"/>
</dbReference>
<dbReference type="Gene3D" id="3.40.50.1580">
    <property type="entry name" value="Nucleoside phosphorylase domain"/>
    <property type="match status" value="1"/>
</dbReference>
<evidence type="ECO:0000313" key="2">
    <source>
        <dbReference type="EMBL" id="KZZ91481.1"/>
    </source>
</evidence>